<dbReference type="GO" id="GO:0016226">
    <property type="term" value="P:iron-sulfur cluster assembly"/>
    <property type="evidence" value="ECO:0007669"/>
    <property type="project" value="InterPro"/>
</dbReference>
<dbReference type="GO" id="GO:0005737">
    <property type="term" value="C:cytoplasm"/>
    <property type="evidence" value="ECO:0007669"/>
    <property type="project" value="UniProtKB-ARBA"/>
</dbReference>
<sequence length="73" mass="8567">MEALLDSLENIVDEIGDPDHEVEYSRYDYMTNEDRWVYGRDQRSLGELLNSELSKALSREVDFGLDKVIKRQT</sequence>
<evidence type="ECO:0000256" key="3">
    <source>
        <dbReference type="ARBA" id="ARBA00023004"/>
    </source>
</evidence>
<evidence type="ECO:0000256" key="2">
    <source>
        <dbReference type="ARBA" id="ARBA00022496"/>
    </source>
</evidence>
<dbReference type="Gene3D" id="3.30.920.10">
    <property type="entry name" value="Frataxin/CyaY"/>
    <property type="match status" value="1"/>
</dbReference>
<keyword evidence="5" id="KW-1185">Reference proteome</keyword>
<protein>
    <submittedName>
        <fullName evidence="4">Uncharacterized protein</fullName>
    </submittedName>
</protein>
<dbReference type="OrthoDB" id="1897642at2759"/>
<keyword evidence="3" id="KW-0408">Iron</keyword>
<comment type="caution">
    <text evidence="4">The sequence shown here is derived from an EMBL/GenBank/DDBJ whole genome shotgun (WGS) entry which is preliminary data.</text>
</comment>
<dbReference type="SMART" id="SM01219">
    <property type="entry name" value="Frataxin_Cyay"/>
    <property type="match status" value="1"/>
</dbReference>
<evidence type="ECO:0000256" key="1">
    <source>
        <dbReference type="ARBA" id="ARBA00008183"/>
    </source>
</evidence>
<evidence type="ECO:0000313" key="5">
    <source>
        <dbReference type="Proteomes" id="UP000186601"/>
    </source>
</evidence>
<dbReference type="AlphaFoldDB" id="A0A2R6NFY9"/>
<reference evidence="4 5" key="1">
    <citation type="submission" date="2018-02" db="EMBL/GenBank/DDBJ databases">
        <title>Genome sequence of the basidiomycete white-rot fungus Phlebia centrifuga.</title>
        <authorList>
            <person name="Granchi Z."/>
            <person name="Peng M."/>
            <person name="de Vries R.P."/>
            <person name="Hilden K."/>
            <person name="Makela M.R."/>
            <person name="Grigoriev I."/>
            <person name="Riley R."/>
        </authorList>
    </citation>
    <scope>NUCLEOTIDE SEQUENCE [LARGE SCALE GENOMIC DNA]</scope>
    <source>
        <strain evidence="4 5">FBCC195</strain>
    </source>
</reference>
<dbReference type="GO" id="GO:0008199">
    <property type="term" value="F:ferric iron binding"/>
    <property type="evidence" value="ECO:0007669"/>
    <property type="project" value="InterPro"/>
</dbReference>
<dbReference type="STRING" id="98765.A0A2R6NFY9"/>
<keyword evidence="2" id="KW-0813">Transport</keyword>
<organism evidence="4 5">
    <name type="scientific">Hermanssonia centrifuga</name>
    <dbReference type="NCBI Taxonomy" id="98765"/>
    <lineage>
        <taxon>Eukaryota</taxon>
        <taxon>Fungi</taxon>
        <taxon>Dikarya</taxon>
        <taxon>Basidiomycota</taxon>
        <taxon>Agaricomycotina</taxon>
        <taxon>Agaricomycetes</taxon>
        <taxon>Polyporales</taxon>
        <taxon>Meruliaceae</taxon>
        <taxon>Hermanssonia</taxon>
    </lineage>
</organism>
<dbReference type="InterPro" id="IPR036524">
    <property type="entry name" value="Frataxin/CyaY_sf"/>
</dbReference>
<dbReference type="EMBL" id="MLYV02001289">
    <property type="protein sequence ID" value="PSR71290.1"/>
    <property type="molecule type" value="Genomic_DNA"/>
</dbReference>
<comment type="similarity">
    <text evidence="1">Belongs to the frataxin family.</text>
</comment>
<proteinExistence type="inferred from homology"/>
<dbReference type="Proteomes" id="UP000186601">
    <property type="component" value="Unassembled WGS sequence"/>
</dbReference>
<evidence type="ECO:0000313" key="4">
    <source>
        <dbReference type="EMBL" id="PSR71290.1"/>
    </source>
</evidence>
<dbReference type="InterPro" id="IPR002908">
    <property type="entry name" value="Frataxin/CyaY"/>
</dbReference>
<dbReference type="GO" id="GO:0006826">
    <property type="term" value="P:iron ion transport"/>
    <property type="evidence" value="ECO:0007669"/>
    <property type="project" value="UniProtKB-KW"/>
</dbReference>
<keyword evidence="2" id="KW-0410">Iron transport</keyword>
<keyword evidence="2" id="KW-0406">Ion transport</keyword>
<dbReference type="SUPFAM" id="SSF55387">
    <property type="entry name" value="Frataxin/Nqo15-like"/>
    <property type="match status" value="1"/>
</dbReference>
<dbReference type="Pfam" id="PF01491">
    <property type="entry name" value="Frataxin_Cyay"/>
    <property type="match status" value="1"/>
</dbReference>
<name>A0A2R6NFY9_9APHY</name>
<gene>
    <name evidence="4" type="ORF">PHLCEN_2v12804</name>
</gene>
<accession>A0A2R6NFY9</accession>